<dbReference type="AlphaFoldDB" id="A0A1T5M4M8"/>
<dbReference type="InterPro" id="IPR024083">
    <property type="entry name" value="Fumarase/histidase_N"/>
</dbReference>
<keyword evidence="1 2" id="KW-0456">Lyase</keyword>
<dbReference type="OrthoDB" id="9806955at2"/>
<dbReference type="SUPFAM" id="SSF48557">
    <property type="entry name" value="L-aspartase-like"/>
    <property type="match status" value="1"/>
</dbReference>
<dbReference type="STRING" id="36842.SAMN02194393_03835"/>
<keyword evidence="3" id="KW-1185">Reference proteome</keyword>
<dbReference type="Gene3D" id="1.10.275.10">
    <property type="entry name" value="Fumarase/aspartase (N-terminal domain)"/>
    <property type="match status" value="1"/>
</dbReference>
<evidence type="ECO:0000256" key="1">
    <source>
        <dbReference type="ARBA" id="ARBA00023239"/>
    </source>
</evidence>
<dbReference type="GO" id="GO:0016841">
    <property type="term" value="F:ammonia-lyase activity"/>
    <property type="evidence" value="ECO:0007669"/>
    <property type="project" value="UniProtKB-ARBA"/>
</dbReference>
<dbReference type="CDD" id="cd00332">
    <property type="entry name" value="PAL-HAL"/>
    <property type="match status" value="1"/>
</dbReference>
<reference evidence="2 3" key="1">
    <citation type="submission" date="2017-02" db="EMBL/GenBank/DDBJ databases">
        <authorList>
            <person name="Peterson S.W."/>
        </authorList>
    </citation>
    <scope>NUCLEOTIDE SEQUENCE [LARGE SCALE GENOMIC DNA]</scope>
    <source>
        <strain evidence="2 3">M1</strain>
    </source>
</reference>
<gene>
    <name evidence="2" type="ORF">SAMN02194393_03835</name>
</gene>
<proteinExistence type="predicted"/>
<sequence>MDKLILDGQNLTIEDVVNVARKNIQVEIAKKCRDEIIKVREYIEKNWMRSDAPPIYGFNTGVGKLKDYNISMEENDIFQNNIVMSHCGGVGEPASQEIVRATMLVRLNAFCQGVSGLRIEVIDRLLEMLNKGVHPVIPIQGSVGACGDLAPLAHMTSVLIGYEEAEAFYNGERISAKEALKRAGITPIEFQLKAKDCLALINGTTMFAGMAALNYYDAEKIIREAEISGALSLEAMRGEMAAFDERIHLVRRQKGQIKCAQNVRKIVKDSQRVTEEARKVHLKYDVLHPNYQPRVQDLYSLRCMAQVQGACRDNMAYIKEILEREINAATDNPLVFWNEKGELEFLSGGNFHGEPIAFAMDILSMSLAEIGNISERRIFSLCDSTLNYGLPPMLVGDPVGLNCGYPVISCAAAAVASENKTLCFPASVDTIPTKSNQEDHVSMAPWACRKARQIIENLPKILGIEYLLAARAIFITENDLGQFKLGEGTRIAYEMLSEAIPFKNDDTYMPSLSQPAIEFAKTGAILEKVEEKIGTLL</sequence>
<accession>A0A1T5M4M8</accession>
<dbReference type="InterPro" id="IPR001106">
    <property type="entry name" value="Aromatic_Lyase"/>
</dbReference>
<protein>
    <submittedName>
        <fullName evidence="2">Histidine ammonia-lyase</fullName>
    </submittedName>
</protein>
<dbReference type="RefSeq" id="WP_079493852.1">
    <property type="nucleotide sequence ID" value="NZ_FUZT01000010.1"/>
</dbReference>
<dbReference type="Gene3D" id="1.20.200.10">
    <property type="entry name" value="Fumarase/aspartase (Central domain)"/>
    <property type="match status" value="1"/>
</dbReference>
<dbReference type="Proteomes" id="UP000190285">
    <property type="component" value="Unassembled WGS sequence"/>
</dbReference>
<evidence type="ECO:0000313" key="3">
    <source>
        <dbReference type="Proteomes" id="UP000190285"/>
    </source>
</evidence>
<dbReference type="Pfam" id="PF00221">
    <property type="entry name" value="Lyase_aromatic"/>
    <property type="match status" value="1"/>
</dbReference>
<dbReference type="NCBIfam" id="NF006871">
    <property type="entry name" value="PRK09367.1"/>
    <property type="match status" value="1"/>
</dbReference>
<organism evidence="2 3">
    <name type="scientific">Maledivibacter halophilus</name>
    <dbReference type="NCBI Taxonomy" id="36842"/>
    <lineage>
        <taxon>Bacteria</taxon>
        <taxon>Bacillati</taxon>
        <taxon>Bacillota</taxon>
        <taxon>Clostridia</taxon>
        <taxon>Peptostreptococcales</taxon>
        <taxon>Caminicellaceae</taxon>
        <taxon>Maledivibacter</taxon>
    </lineage>
</organism>
<dbReference type="FunFam" id="1.10.275.10:FF:000005">
    <property type="entry name" value="Histidine ammonia-lyase"/>
    <property type="match status" value="1"/>
</dbReference>
<name>A0A1T5M4M8_9FIRM</name>
<dbReference type="EMBL" id="FUZT01000010">
    <property type="protein sequence ID" value="SKC83176.1"/>
    <property type="molecule type" value="Genomic_DNA"/>
</dbReference>
<dbReference type="PANTHER" id="PTHR10362">
    <property type="entry name" value="HISTIDINE AMMONIA-LYASE"/>
    <property type="match status" value="1"/>
</dbReference>
<evidence type="ECO:0000313" key="2">
    <source>
        <dbReference type="EMBL" id="SKC83176.1"/>
    </source>
</evidence>
<dbReference type="InterPro" id="IPR008948">
    <property type="entry name" value="L-Aspartase-like"/>
</dbReference>